<dbReference type="Proteomes" id="UP000284706">
    <property type="component" value="Unassembled WGS sequence"/>
</dbReference>
<dbReference type="InParanoid" id="A0A409VER3"/>
<keyword evidence="3" id="KW-1185">Reference proteome</keyword>
<dbReference type="EMBL" id="NHYE01005662">
    <property type="protein sequence ID" value="PPQ64810.1"/>
    <property type="molecule type" value="Genomic_DNA"/>
</dbReference>
<dbReference type="OrthoDB" id="3070764at2759"/>
<name>A0A409VER3_9AGAR</name>
<evidence type="ECO:0000313" key="2">
    <source>
        <dbReference type="EMBL" id="PPQ64810.1"/>
    </source>
</evidence>
<dbReference type="AlphaFoldDB" id="A0A409VER3"/>
<accession>A0A409VER3</accession>
<evidence type="ECO:0000256" key="1">
    <source>
        <dbReference type="SAM" id="MobiDB-lite"/>
    </source>
</evidence>
<feature type="region of interest" description="Disordered" evidence="1">
    <location>
        <begin position="86"/>
        <end position="108"/>
    </location>
</feature>
<comment type="caution">
    <text evidence="2">The sequence shown here is derived from an EMBL/GenBank/DDBJ whole genome shotgun (WGS) entry which is preliminary data.</text>
</comment>
<reference evidence="2 3" key="1">
    <citation type="journal article" date="2018" name="Evol. Lett.">
        <title>Horizontal gene cluster transfer increased hallucinogenic mushroom diversity.</title>
        <authorList>
            <person name="Reynolds H.T."/>
            <person name="Vijayakumar V."/>
            <person name="Gluck-Thaler E."/>
            <person name="Korotkin H.B."/>
            <person name="Matheny P.B."/>
            <person name="Slot J.C."/>
        </authorList>
    </citation>
    <scope>NUCLEOTIDE SEQUENCE [LARGE SCALE GENOMIC DNA]</scope>
    <source>
        <strain evidence="2 3">SRW20</strain>
    </source>
</reference>
<sequence>MENLPQSQSVSTLSPSAVSTLTPSTPSTISTSLPSLYSNNTTGSHNISNSHNSTSNNIVNNNTILVLSPHKQLEILGAIDGLVLKDHDEQPNGNQAASPSDLGNIPGTHDALPHAHVRHQRAESTTASITEYSRSDIRHEALAMKSPEGTTCKLHRLDNLSVPLPQTKMADYIEHYIRSGFRKDFADWVSLWVPSPSCDPEQKPSRGRTISLGDVGYFDDAGEFEVLFNIYLSEDENINNGYDPPTNFHHYDPKKPLKLQRKDRTLTLTRKADQVMMTGNLGTHVYREEFKGGQPLFSLKTPIALLSATGTVLIVPDGMLRTDFTPAALREMQGYFDVHAQSWYDFYNRRRNSTQPKFKNGSLLFIRVCYRAKTWAKASFKDCKQRVHLDLFKHDASIDVYTWAVQGEPVHAETGPPLEDLENGRARNHSQCIAVELSSLKIKKDNIKKFTVSVQSFFMSRTSLASKASTIKGRRS</sequence>
<evidence type="ECO:0000313" key="3">
    <source>
        <dbReference type="Proteomes" id="UP000284706"/>
    </source>
</evidence>
<organism evidence="2 3">
    <name type="scientific">Gymnopilus dilepis</name>
    <dbReference type="NCBI Taxonomy" id="231916"/>
    <lineage>
        <taxon>Eukaryota</taxon>
        <taxon>Fungi</taxon>
        <taxon>Dikarya</taxon>
        <taxon>Basidiomycota</taxon>
        <taxon>Agaricomycotina</taxon>
        <taxon>Agaricomycetes</taxon>
        <taxon>Agaricomycetidae</taxon>
        <taxon>Agaricales</taxon>
        <taxon>Agaricineae</taxon>
        <taxon>Hymenogastraceae</taxon>
        <taxon>Gymnopilus</taxon>
    </lineage>
</organism>
<protein>
    <submittedName>
        <fullName evidence="2">Uncharacterized protein</fullName>
    </submittedName>
</protein>
<gene>
    <name evidence="2" type="ORF">CVT26_002642</name>
</gene>
<proteinExistence type="predicted"/>
<feature type="region of interest" description="Disordered" evidence="1">
    <location>
        <begin position="1"/>
        <end position="36"/>
    </location>
</feature>